<dbReference type="AlphaFoldDB" id="A0AAC9HMP4"/>
<gene>
    <name evidence="1" type="ORF">TL08_06125</name>
</gene>
<dbReference type="RefSeq" id="WP_069847237.1">
    <property type="nucleotide sequence ID" value="NZ_CP014859.1"/>
</dbReference>
<sequence>MGYEVRLHAGFRETPVYYVADPEETTDHEIDEAAEDLRLGPDLVRELVVWDEEFQATYNADVPQDSDFSSPAQEGAWLERGRRLAARIHQESPVVTSVEYRGYGAIPSGAVVFADQ</sequence>
<dbReference type="EMBL" id="CP014859">
    <property type="protein sequence ID" value="AOS62050.1"/>
    <property type="molecule type" value="Genomic_DNA"/>
</dbReference>
<accession>A0AAC9HMP4</accession>
<name>A0AAC9HMP4_9PSEU</name>
<protein>
    <submittedName>
        <fullName evidence="1">Uncharacterized protein</fullName>
    </submittedName>
</protein>
<proteinExistence type="predicted"/>
<organism evidence="1 2">
    <name type="scientific">Actinoalloteichus hymeniacidonis</name>
    <dbReference type="NCBI Taxonomy" id="340345"/>
    <lineage>
        <taxon>Bacteria</taxon>
        <taxon>Bacillati</taxon>
        <taxon>Actinomycetota</taxon>
        <taxon>Actinomycetes</taxon>
        <taxon>Pseudonocardiales</taxon>
        <taxon>Pseudonocardiaceae</taxon>
        <taxon>Actinoalloteichus</taxon>
    </lineage>
</organism>
<evidence type="ECO:0000313" key="1">
    <source>
        <dbReference type="EMBL" id="AOS62050.1"/>
    </source>
</evidence>
<evidence type="ECO:0000313" key="2">
    <source>
        <dbReference type="Proteomes" id="UP000095210"/>
    </source>
</evidence>
<dbReference type="KEGG" id="ahm:TL08_06125"/>
<keyword evidence="2" id="KW-1185">Reference proteome</keyword>
<reference evidence="2" key="1">
    <citation type="submission" date="2016-03" db="EMBL/GenBank/DDBJ databases">
        <title>Complete genome sequence of the type strain Actinoalloteichus hymeniacidonis DSM 45092.</title>
        <authorList>
            <person name="Schaffert L."/>
            <person name="Albersmeier A."/>
            <person name="Winkler A."/>
            <person name="Kalinowski J."/>
            <person name="Zotchev S."/>
            <person name="Ruckert C."/>
        </authorList>
    </citation>
    <scope>NUCLEOTIDE SEQUENCE [LARGE SCALE GENOMIC DNA]</scope>
    <source>
        <strain evidence="2">HPA177(T) (DSM 45092(T))</strain>
    </source>
</reference>
<dbReference type="Proteomes" id="UP000095210">
    <property type="component" value="Chromosome"/>
</dbReference>